<dbReference type="GO" id="GO:0005524">
    <property type="term" value="F:ATP binding"/>
    <property type="evidence" value="ECO:0007669"/>
    <property type="project" value="UniProtKB-UniRule"/>
</dbReference>
<dbReference type="RefSeq" id="WP_162520911.1">
    <property type="nucleotide sequence ID" value="NZ_BJCL01000020.1"/>
</dbReference>
<dbReference type="Gene3D" id="1.25.40.10">
    <property type="entry name" value="Tetratricopeptide repeat domain"/>
    <property type="match status" value="1"/>
</dbReference>
<protein>
    <recommendedName>
        <fullName evidence="6">Protein kinase domain-containing protein</fullName>
    </recommendedName>
</protein>
<accession>A0A480AWQ6</accession>
<dbReference type="SUPFAM" id="SSF48452">
    <property type="entry name" value="TPR-like"/>
    <property type="match status" value="1"/>
</dbReference>
<dbReference type="Proteomes" id="UP000301751">
    <property type="component" value="Unassembled WGS sequence"/>
</dbReference>
<dbReference type="PROSITE" id="PS00107">
    <property type="entry name" value="PROTEIN_KINASE_ATP"/>
    <property type="match status" value="1"/>
</dbReference>
<comment type="caution">
    <text evidence="7">The sequence shown here is derived from an EMBL/GenBank/DDBJ whole genome shotgun (WGS) entry which is preliminary data.</text>
</comment>
<dbReference type="InterPro" id="IPR017441">
    <property type="entry name" value="Protein_kinase_ATP_BS"/>
</dbReference>
<evidence type="ECO:0000256" key="1">
    <source>
        <dbReference type="ARBA" id="ARBA00022679"/>
    </source>
</evidence>
<sequence length="933" mass="100459">MPSPSSADLPDWAQVRALFDQLAALPPAEREAALAASGASAALQQEVRSLLVHADAARTATGGGGFLATPAAATQAPADADRNGQRLGAWRIDGLLGRGGMGEVWSAQRDDGAFDGRAAIKVLRAGMDSQRVLERFALEQRALARLNHPHIAHLLDAGRTADGLPYIVMEAVTGRPIDAACAGLPVAQRLALFLQLADAVAHAHRALLVHRDLKPSNVLVTGDGQVKLLDFGIAKALDPLEGSDGHATVAGERPFTPHYASPEQVRGEPVGTATDIYSLGVLLYLMLTGQRPTGRSASSAAEAARCVLEETPLRPSALTGESTGPGLAVDPQWLATRRTLEGDLDNVLLKALDKSPAGRYASVDAFAADLRAYLDGFPVSARAAGWAYRARKFVGRNRLGVGLATLALVAVVGGGALATWQAVVAQQQRDLAERRFDEVRRFARTMLFEVDTALRDGPTAGREKLVATTLQYLDRLSAERLTDADLLRDVAEAYERVGDIQGNTMQANLGRPEDARRSFDKALALRESLAKLAPDDLKNVQGLFTIQERLGDQTRAAGDLPAAARHYGEALRHATTLARARPDDLKLQLRRIEAARYRASVDYWPFNRSLGRYAEARAQIEQLVADYTTLLARHSAAPEVLEHGGGLLNQRSDFQRVAGDYPASLATQRQSHALATQLLAQQPDNPRWQRWLYLAEGRLADALLETGDTAAGVALWQQSIARREQVAQADPSNERAQRNLANGYGPLAEQLFTLGRHAEALAWYQRENQLLRDLRARHPQVKALVGRLNESDRDLARQHLLAGRPAEALALQRELDARRADALAQPPADAEAAKYALVRAQVLLGAGGVAADQRARLLADARAGLALLEAAADQEPFNALLAREAGLAAWTLGDSLRRGDAAAGAALQQRGLERLRALQTAGHLPRTVVWPAL</sequence>
<keyword evidence="3" id="KW-0418">Kinase</keyword>
<dbReference type="EMBL" id="BJCL01000020">
    <property type="protein sequence ID" value="GCL65821.1"/>
    <property type="molecule type" value="Genomic_DNA"/>
</dbReference>
<dbReference type="PANTHER" id="PTHR43289">
    <property type="entry name" value="MITOGEN-ACTIVATED PROTEIN KINASE KINASE KINASE 20-RELATED"/>
    <property type="match status" value="1"/>
</dbReference>
<dbReference type="InterPro" id="IPR011009">
    <property type="entry name" value="Kinase-like_dom_sf"/>
</dbReference>
<dbReference type="Pfam" id="PF00069">
    <property type="entry name" value="Pkinase"/>
    <property type="match status" value="1"/>
</dbReference>
<dbReference type="PROSITE" id="PS50011">
    <property type="entry name" value="PROTEIN_KINASE_DOM"/>
    <property type="match status" value="1"/>
</dbReference>
<keyword evidence="1" id="KW-0808">Transferase</keyword>
<dbReference type="Gene3D" id="1.10.510.10">
    <property type="entry name" value="Transferase(Phosphotransferase) domain 1"/>
    <property type="match status" value="1"/>
</dbReference>
<reference evidence="8" key="1">
    <citation type="submission" date="2019-03" db="EMBL/GenBank/DDBJ databases">
        <title>Aquabacterium pictum sp.nov., the first bacteriochlorophyll a-containing freshwater bacterium in the genus Aquabacterium of the class Betaproteobacteria.</title>
        <authorList>
            <person name="Hirose S."/>
            <person name="Tank M."/>
            <person name="Hara E."/>
            <person name="Tamaki H."/>
            <person name="Takaichi S."/>
            <person name="Haruta S."/>
            <person name="Hanada S."/>
        </authorList>
    </citation>
    <scope>NUCLEOTIDE SEQUENCE [LARGE SCALE GENOMIC DNA]</scope>
    <source>
        <strain evidence="8">W35</strain>
    </source>
</reference>
<keyword evidence="4 5" id="KW-0067">ATP-binding</keyword>
<dbReference type="SMART" id="SM00220">
    <property type="entry name" value="S_TKc"/>
    <property type="match status" value="1"/>
</dbReference>
<feature type="domain" description="Protein kinase" evidence="6">
    <location>
        <begin position="90"/>
        <end position="374"/>
    </location>
</feature>
<organism evidence="7 8">
    <name type="scientific">Pseudaquabacterium pictum</name>
    <dbReference type="NCBI Taxonomy" id="2315236"/>
    <lineage>
        <taxon>Bacteria</taxon>
        <taxon>Pseudomonadati</taxon>
        <taxon>Pseudomonadota</taxon>
        <taxon>Betaproteobacteria</taxon>
        <taxon>Burkholderiales</taxon>
        <taxon>Sphaerotilaceae</taxon>
        <taxon>Pseudaquabacterium</taxon>
    </lineage>
</organism>
<evidence type="ECO:0000256" key="4">
    <source>
        <dbReference type="ARBA" id="ARBA00022840"/>
    </source>
</evidence>
<dbReference type="PROSITE" id="PS00108">
    <property type="entry name" value="PROTEIN_KINASE_ST"/>
    <property type="match status" value="1"/>
</dbReference>
<dbReference type="Gene3D" id="3.30.200.20">
    <property type="entry name" value="Phosphorylase Kinase, domain 1"/>
    <property type="match status" value="1"/>
</dbReference>
<dbReference type="InterPro" id="IPR008271">
    <property type="entry name" value="Ser/Thr_kinase_AS"/>
</dbReference>
<evidence type="ECO:0000256" key="3">
    <source>
        <dbReference type="ARBA" id="ARBA00022777"/>
    </source>
</evidence>
<dbReference type="SUPFAM" id="SSF56112">
    <property type="entry name" value="Protein kinase-like (PK-like)"/>
    <property type="match status" value="1"/>
</dbReference>
<evidence type="ECO:0000256" key="2">
    <source>
        <dbReference type="ARBA" id="ARBA00022741"/>
    </source>
</evidence>
<dbReference type="InterPro" id="IPR011990">
    <property type="entry name" value="TPR-like_helical_dom_sf"/>
</dbReference>
<dbReference type="GO" id="GO:0004674">
    <property type="term" value="F:protein serine/threonine kinase activity"/>
    <property type="evidence" value="ECO:0007669"/>
    <property type="project" value="TreeGrafter"/>
</dbReference>
<name>A0A480AWQ6_9BURK</name>
<gene>
    <name evidence="7" type="ORF">AQPW35_49020</name>
</gene>
<proteinExistence type="predicted"/>
<evidence type="ECO:0000313" key="7">
    <source>
        <dbReference type="EMBL" id="GCL65821.1"/>
    </source>
</evidence>
<dbReference type="CDD" id="cd14014">
    <property type="entry name" value="STKc_PknB_like"/>
    <property type="match status" value="1"/>
</dbReference>
<dbReference type="InterPro" id="IPR000719">
    <property type="entry name" value="Prot_kinase_dom"/>
</dbReference>
<dbReference type="PANTHER" id="PTHR43289:SF34">
    <property type="entry name" value="SERINE_THREONINE-PROTEIN KINASE YBDM-RELATED"/>
    <property type="match status" value="1"/>
</dbReference>
<feature type="binding site" evidence="5">
    <location>
        <position position="121"/>
    </location>
    <ligand>
        <name>ATP</name>
        <dbReference type="ChEBI" id="CHEBI:30616"/>
    </ligand>
</feature>
<evidence type="ECO:0000259" key="6">
    <source>
        <dbReference type="PROSITE" id="PS50011"/>
    </source>
</evidence>
<dbReference type="AlphaFoldDB" id="A0A480AWQ6"/>
<evidence type="ECO:0000313" key="8">
    <source>
        <dbReference type="Proteomes" id="UP000301751"/>
    </source>
</evidence>
<evidence type="ECO:0000256" key="5">
    <source>
        <dbReference type="PROSITE-ProRule" id="PRU10141"/>
    </source>
</evidence>
<keyword evidence="2 5" id="KW-0547">Nucleotide-binding</keyword>
<keyword evidence="8" id="KW-1185">Reference proteome</keyword>